<evidence type="ECO:0000313" key="2">
    <source>
        <dbReference type="Proteomes" id="UP000762253"/>
    </source>
</evidence>
<name>A0ABX1MHH5_9CYAN</name>
<protein>
    <submittedName>
        <fullName evidence="1">Uncharacterized protein</fullName>
    </submittedName>
</protein>
<comment type="caution">
    <text evidence="1">The sequence shown here is derived from an EMBL/GenBank/DDBJ whole genome shotgun (WGS) entry which is preliminary data.</text>
</comment>
<gene>
    <name evidence="1" type="ORF">DP115_30400</name>
</gene>
<sequence>MELQNPPKLSLRKVSLQDSLKKGKTVIYDQVMYEITLKKYPFREILEVVSEMKNINNFNLWIEISIIKILNKSEFTRSANLECC</sequence>
<organism evidence="1 2">
    <name type="scientific">Brasilonema octagenarum UFV-OR1</name>
    <dbReference type="NCBI Taxonomy" id="417115"/>
    <lineage>
        <taxon>Bacteria</taxon>
        <taxon>Bacillati</taxon>
        <taxon>Cyanobacteriota</taxon>
        <taxon>Cyanophyceae</taxon>
        <taxon>Nostocales</taxon>
        <taxon>Scytonemataceae</taxon>
        <taxon>Brasilonema</taxon>
        <taxon>Octagenarum group</taxon>
    </lineage>
</organism>
<proteinExistence type="predicted"/>
<accession>A0ABX1MHH5</accession>
<reference evidence="1 2" key="1">
    <citation type="submission" date="2018-06" db="EMBL/GenBank/DDBJ databases">
        <title>Comparative genomics of Brasilonema spp. strains.</title>
        <authorList>
            <person name="Alvarenga D.O."/>
            <person name="Fiore M.F."/>
            <person name="Varani A.M."/>
        </authorList>
    </citation>
    <scope>NUCLEOTIDE SEQUENCE [LARGE SCALE GENOMIC DNA]</scope>
    <source>
        <strain evidence="1 2">UFV-OR1</strain>
    </source>
</reference>
<dbReference type="EMBL" id="QMEC01000187">
    <property type="protein sequence ID" value="NMF66823.1"/>
    <property type="molecule type" value="Genomic_DNA"/>
</dbReference>
<keyword evidence="2" id="KW-1185">Reference proteome</keyword>
<evidence type="ECO:0000313" key="1">
    <source>
        <dbReference type="EMBL" id="NMF66823.1"/>
    </source>
</evidence>
<dbReference type="Proteomes" id="UP000762253">
    <property type="component" value="Unassembled WGS sequence"/>
</dbReference>